<keyword evidence="2" id="KW-0413">Isomerase</keyword>
<gene>
    <name evidence="2" type="ORF">SAMN02745910_03794</name>
</gene>
<organism evidence="2 3">
    <name type="scientific">Priestia endophytica DSM 13796</name>
    <dbReference type="NCBI Taxonomy" id="1121089"/>
    <lineage>
        <taxon>Bacteria</taxon>
        <taxon>Bacillati</taxon>
        <taxon>Bacillota</taxon>
        <taxon>Bacilli</taxon>
        <taxon>Bacillales</taxon>
        <taxon>Bacillaceae</taxon>
        <taxon>Priestia</taxon>
    </lineage>
</organism>
<dbReference type="InterPro" id="IPR050312">
    <property type="entry name" value="IolE/XylAMocC-like"/>
</dbReference>
<dbReference type="PANTHER" id="PTHR12110">
    <property type="entry name" value="HYDROXYPYRUVATE ISOMERASE"/>
    <property type="match status" value="1"/>
</dbReference>
<dbReference type="Gene3D" id="3.20.20.150">
    <property type="entry name" value="Divalent-metal-dependent TIM barrel enzymes"/>
    <property type="match status" value="1"/>
</dbReference>
<comment type="caution">
    <text evidence="2">The sequence shown here is derived from an EMBL/GenBank/DDBJ whole genome shotgun (WGS) entry which is preliminary data.</text>
</comment>
<dbReference type="SUPFAM" id="SSF51658">
    <property type="entry name" value="Xylose isomerase-like"/>
    <property type="match status" value="1"/>
</dbReference>
<dbReference type="InterPro" id="IPR013022">
    <property type="entry name" value="Xyl_isomerase-like_TIM-brl"/>
</dbReference>
<dbReference type="GeneID" id="93712373"/>
<reference evidence="2 3" key="1">
    <citation type="submission" date="2016-10" db="EMBL/GenBank/DDBJ databases">
        <authorList>
            <person name="Varghese N."/>
            <person name="Submissions S."/>
        </authorList>
    </citation>
    <scope>NUCLEOTIDE SEQUENCE [LARGE SCALE GENOMIC DNA]</scope>
    <source>
        <strain evidence="2 3">DSM 13796</strain>
    </source>
</reference>
<evidence type="ECO:0000259" key="1">
    <source>
        <dbReference type="Pfam" id="PF01261"/>
    </source>
</evidence>
<protein>
    <submittedName>
        <fullName evidence="2">2-keto-myo-inositol isomerase</fullName>
    </submittedName>
</protein>
<dbReference type="EMBL" id="FOXX01000011">
    <property type="protein sequence ID" value="SFQ81940.1"/>
    <property type="molecule type" value="Genomic_DNA"/>
</dbReference>
<dbReference type="RefSeq" id="WP_061802373.1">
    <property type="nucleotide sequence ID" value="NZ_FOXX01000011.1"/>
</dbReference>
<name>A0A1I6BLZ1_9BACI</name>
<dbReference type="InterPro" id="IPR036237">
    <property type="entry name" value="Xyl_isomerase-like_sf"/>
</dbReference>
<sequence>MKLCFNEATTLENSNLMKDLEYCNKHGYDYIEIRTMDKLPEYLENHSIDDLATFFKTNHIKPLALNALVFFNNRTEEEYKRIIEEFKGMLETAQKIGAQYIVAVPLVTEQKILKDEIKDSCVKVLNELSKMAEPFGVKIAVEFVGHPQCTVNTFDQAYDIVQTVNRDNVGLVFDCFHFHAMGSNLEDFRKADINKIFIVHIDDTEDFPIGFLTDEDRVWPGLGAIDLDGIFSILKEKGYDDAVSVELFRPEYYKLDAEQAIKTAKDTTIKAVSKHYSYEGKESFSL</sequence>
<evidence type="ECO:0000313" key="3">
    <source>
        <dbReference type="Proteomes" id="UP000182762"/>
    </source>
</evidence>
<proteinExistence type="predicted"/>
<evidence type="ECO:0000313" key="2">
    <source>
        <dbReference type="EMBL" id="SFQ81940.1"/>
    </source>
</evidence>
<dbReference type="GO" id="GO:0016853">
    <property type="term" value="F:isomerase activity"/>
    <property type="evidence" value="ECO:0007669"/>
    <property type="project" value="UniProtKB-KW"/>
</dbReference>
<dbReference type="PANTHER" id="PTHR12110:SF21">
    <property type="entry name" value="XYLOSE ISOMERASE-LIKE TIM BARREL DOMAIN-CONTAINING PROTEIN"/>
    <property type="match status" value="1"/>
</dbReference>
<dbReference type="Proteomes" id="UP000182762">
    <property type="component" value="Unassembled WGS sequence"/>
</dbReference>
<keyword evidence="3" id="KW-1185">Reference proteome</keyword>
<feature type="domain" description="Xylose isomerase-like TIM barrel" evidence="1">
    <location>
        <begin position="21"/>
        <end position="263"/>
    </location>
</feature>
<accession>A0A1I6BLZ1</accession>
<dbReference type="Pfam" id="PF01261">
    <property type="entry name" value="AP_endonuc_2"/>
    <property type="match status" value="1"/>
</dbReference>